<dbReference type="EMBL" id="CAXDID020000555">
    <property type="protein sequence ID" value="CAL6102435.1"/>
    <property type="molecule type" value="Genomic_DNA"/>
</dbReference>
<dbReference type="CDD" id="cd02440">
    <property type="entry name" value="AdoMet_MTases"/>
    <property type="match status" value="1"/>
</dbReference>
<dbReference type="GO" id="GO:0003676">
    <property type="term" value="F:nucleic acid binding"/>
    <property type="evidence" value="ECO:0007669"/>
    <property type="project" value="InterPro"/>
</dbReference>
<dbReference type="InterPro" id="IPR002052">
    <property type="entry name" value="DNA_methylase_N6_adenine_CS"/>
</dbReference>
<dbReference type="PANTHER" id="PTHR13370">
    <property type="entry name" value="RNA METHYLASE-RELATED"/>
    <property type="match status" value="1"/>
</dbReference>
<dbReference type="Pfam" id="PF01170">
    <property type="entry name" value="UPF0020"/>
    <property type="match status" value="1"/>
</dbReference>
<dbReference type="Proteomes" id="UP001642409">
    <property type="component" value="Unassembled WGS sequence"/>
</dbReference>
<evidence type="ECO:0000313" key="4">
    <source>
        <dbReference type="EMBL" id="CAI9914374.1"/>
    </source>
</evidence>
<dbReference type="GO" id="GO:0032259">
    <property type="term" value="P:methylation"/>
    <property type="evidence" value="ECO:0007669"/>
    <property type="project" value="UniProtKB-KW"/>
</dbReference>
<organism evidence="4">
    <name type="scientific">Hexamita inflata</name>
    <dbReference type="NCBI Taxonomy" id="28002"/>
    <lineage>
        <taxon>Eukaryota</taxon>
        <taxon>Metamonada</taxon>
        <taxon>Diplomonadida</taxon>
        <taxon>Hexamitidae</taxon>
        <taxon>Hexamitinae</taxon>
        <taxon>Hexamita</taxon>
    </lineage>
</organism>
<proteinExistence type="predicted"/>
<dbReference type="PROSITE" id="PS00092">
    <property type="entry name" value="N6_MTASE"/>
    <property type="match status" value="1"/>
</dbReference>
<dbReference type="PIRSF" id="PIRSF017259">
    <property type="entry name" value="tRNA_mtfrase_TRM11"/>
    <property type="match status" value="1"/>
</dbReference>
<comment type="caution">
    <text evidence="4">The sequence shown here is derived from an EMBL/GenBank/DDBJ whole genome shotgun (WGS) entry which is preliminary data.</text>
</comment>
<dbReference type="GO" id="GO:0043527">
    <property type="term" value="C:tRNA methyltransferase complex"/>
    <property type="evidence" value="ECO:0007669"/>
    <property type="project" value="UniProtKB-ARBA"/>
</dbReference>
<dbReference type="PRINTS" id="PR00507">
    <property type="entry name" value="N12N6MTFRASE"/>
</dbReference>
<protein>
    <submittedName>
        <fullName evidence="4 5">RNA methylase</fullName>
    </submittedName>
</protein>
<keyword evidence="2" id="KW-0808">Transferase</keyword>
<gene>
    <name evidence="4" type="ORF">HINF_LOCUS2019</name>
    <name evidence="5" type="ORF">HINF_LOCUS71665</name>
</gene>
<dbReference type="Gene3D" id="3.40.50.150">
    <property type="entry name" value="Vaccinia Virus protein VP39"/>
    <property type="match status" value="1"/>
</dbReference>
<keyword evidence="6" id="KW-1185">Reference proteome</keyword>
<name>A0AA86N7G4_9EUKA</name>
<accession>A0AA86N7G4</accession>
<dbReference type="AlphaFoldDB" id="A0AA86N7G4"/>
<dbReference type="InterPro" id="IPR000241">
    <property type="entry name" value="RlmKL-like_Mtase"/>
</dbReference>
<dbReference type="InterPro" id="IPR029063">
    <property type="entry name" value="SAM-dependent_MTases_sf"/>
</dbReference>
<feature type="domain" description="Ribosomal RNA large subunit methyltransferase K/L-like methyltransferase" evidence="3">
    <location>
        <begin position="209"/>
        <end position="321"/>
    </location>
</feature>
<keyword evidence="1 4" id="KW-0489">Methyltransferase</keyword>
<evidence type="ECO:0000313" key="6">
    <source>
        <dbReference type="Proteomes" id="UP001642409"/>
    </source>
</evidence>
<dbReference type="EMBL" id="CATOUU010000049">
    <property type="protein sequence ID" value="CAI9914374.1"/>
    <property type="molecule type" value="Genomic_DNA"/>
</dbReference>
<evidence type="ECO:0000256" key="2">
    <source>
        <dbReference type="ARBA" id="ARBA00022679"/>
    </source>
</evidence>
<sequence length="432" mass="48944">MPPPRRYSHPEISDHITKINQALDENIPVYFITFGGLELEHFHIPELLAVSNLQQHKINLFEPYSAPICYFTCTSLNQTTLTTLCNALSQCQYFGQIASISHSIEEQPHKFTGQLINNFYSAHNLSTFSMQANIIGDVFQHHTKLDHLSRIQSLSLFSPPKANLNNPETHLQLMYDLSSEPTRFIFGFNLNSTQTPIRKKLQQLDLPKRCYLGTTSMDNELATIMLNLAQIKPGDFVMDPFCGTCSILMSASQMGCYCVGSDLDIKVLRGKETTYVDGFTQYGMNYADLSWSDIHKPWTKDGTIDAVVCDPPYNIRAGAKITEKDSKENNFGVGCKQQGAKGLYLQLIKMASKALKIGGRLVFWLPVPYTEFDETDIMWCDGMRVECYPMQVLSSKYGRRLVCYVKEAEGENCGYHKEHVVFDNIREVVGMQ</sequence>
<reference evidence="4" key="1">
    <citation type="submission" date="2023-06" db="EMBL/GenBank/DDBJ databases">
        <authorList>
            <person name="Kurt Z."/>
        </authorList>
    </citation>
    <scope>NUCLEOTIDE SEQUENCE</scope>
</reference>
<dbReference type="PANTHER" id="PTHR13370:SF3">
    <property type="entry name" value="TRNA (GUANINE(10)-N2)-METHYLTRANSFERASE HOMOLOG"/>
    <property type="match status" value="1"/>
</dbReference>
<dbReference type="GO" id="GO:0008168">
    <property type="term" value="F:methyltransferase activity"/>
    <property type="evidence" value="ECO:0007669"/>
    <property type="project" value="UniProtKB-KW"/>
</dbReference>
<evidence type="ECO:0000313" key="5">
    <source>
        <dbReference type="EMBL" id="CAL6102435.1"/>
    </source>
</evidence>
<dbReference type="SUPFAM" id="SSF53335">
    <property type="entry name" value="S-adenosyl-L-methionine-dependent methyltransferases"/>
    <property type="match status" value="1"/>
</dbReference>
<evidence type="ECO:0000259" key="3">
    <source>
        <dbReference type="Pfam" id="PF01170"/>
    </source>
</evidence>
<evidence type="ECO:0000256" key="1">
    <source>
        <dbReference type="ARBA" id="ARBA00022603"/>
    </source>
</evidence>
<reference evidence="5 6" key="2">
    <citation type="submission" date="2024-07" db="EMBL/GenBank/DDBJ databases">
        <authorList>
            <person name="Akdeniz Z."/>
        </authorList>
    </citation>
    <scope>NUCLEOTIDE SEQUENCE [LARGE SCALE GENOMIC DNA]</scope>
</reference>
<dbReference type="GO" id="GO:0005737">
    <property type="term" value="C:cytoplasm"/>
    <property type="evidence" value="ECO:0007669"/>
    <property type="project" value="TreeGrafter"/>
</dbReference>